<dbReference type="NCBIfam" id="TIGR04294">
    <property type="entry name" value="pre_pil_HX9DG"/>
    <property type="match status" value="1"/>
</dbReference>
<dbReference type="Pfam" id="PF07963">
    <property type="entry name" value="N_methyl"/>
    <property type="match status" value="1"/>
</dbReference>
<name>A0A6C2YU35_9BACT</name>
<dbReference type="SUPFAM" id="SSF54523">
    <property type="entry name" value="Pili subunits"/>
    <property type="match status" value="1"/>
</dbReference>
<dbReference type="KEGG" id="tim:GMBLW1_45500"/>
<dbReference type="InterPro" id="IPR012902">
    <property type="entry name" value="N_methyl_site"/>
</dbReference>
<gene>
    <name evidence="3" type="ORF">GMBLW1_45500</name>
</gene>
<feature type="domain" description="DUF1559" evidence="2">
    <location>
        <begin position="37"/>
        <end position="265"/>
    </location>
</feature>
<dbReference type="InParanoid" id="A0A6C2YU35"/>
<evidence type="ECO:0000313" key="4">
    <source>
        <dbReference type="Proteomes" id="UP000464378"/>
    </source>
</evidence>
<evidence type="ECO:0000313" key="3">
    <source>
        <dbReference type="EMBL" id="VIP04643.1"/>
    </source>
</evidence>
<dbReference type="PANTHER" id="PTHR30093:SF2">
    <property type="entry name" value="TYPE II SECRETION SYSTEM PROTEIN H"/>
    <property type="match status" value="1"/>
</dbReference>
<dbReference type="Pfam" id="PF07596">
    <property type="entry name" value="SBP_bac_10"/>
    <property type="match status" value="1"/>
</dbReference>
<dbReference type="InterPro" id="IPR011453">
    <property type="entry name" value="DUF1559"/>
</dbReference>
<organism evidence="3">
    <name type="scientific">Tuwongella immobilis</name>
    <dbReference type="NCBI Taxonomy" id="692036"/>
    <lineage>
        <taxon>Bacteria</taxon>
        <taxon>Pseudomonadati</taxon>
        <taxon>Planctomycetota</taxon>
        <taxon>Planctomycetia</taxon>
        <taxon>Gemmatales</taxon>
        <taxon>Gemmataceae</taxon>
        <taxon>Tuwongella</taxon>
    </lineage>
</organism>
<feature type="transmembrane region" description="Helical" evidence="1">
    <location>
        <begin position="12"/>
        <end position="36"/>
    </location>
</feature>
<dbReference type="RefSeq" id="WP_162659697.1">
    <property type="nucleotide sequence ID" value="NZ_LR593887.1"/>
</dbReference>
<keyword evidence="4" id="KW-1185">Reference proteome</keyword>
<evidence type="ECO:0000256" key="1">
    <source>
        <dbReference type="SAM" id="Phobius"/>
    </source>
</evidence>
<dbReference type="NCBIfam" id="TIGR02532">
    <property type="entry name" value="IV_pilin_GFxxxE"/>
    <property type="match status" value="1"/>
</dbReference>
<keyword evidence="1" id="KW-1133">Transmembrane helix</keyword>
<dbReference type="EMBL" id="LR593887">
    <property type="protein sequence ID" value="VTS06647.1"/>
    <property type="molecule type" value="Genomic_DNA"/>
</dbReference>
<dbReference type="Gene3D" id="3.30.700.10">
    <property type="entry name" value="Glycoprotein, Type 4 Pilin"/>
    <property type="match status" value="1"/>
</dbReference>
<dbReference type="AlphaFoldDB" id="A0A6C2YU35"/>
<dbReference type="EMBL" id="LR586016">
    <property type="protein sequence ID" value="VIP04643.1"/>
    <property type="molecule type" value="Genomic_DNA"/>
</dbReference>
<dbReference type="InterPro" id="IPR045584">
    <property type="entry name" value="Pilin-like"/>
</dbReference>
<proteinExistence type="predicted"/>
<keyword evidence="1" id="KW-0472">Membrane</keyword>
<accession>A0A6C2YU35</accession>
<dbReference type="PROSITE" id="PS00409">
    <property type="entry name" value="PROKAR_NTER_METHYL"/>
    <property type="match status" value="1"/>
</dbReference>
<keyword evidence="1" id="KW-0812">Transmembrane</keyword>
<dbReference type="InterPro" id="IPR027558">
    <property type="entry name" value="Pre_pil_HX9DG_C"/>
</dbReference>
<sequence>MPLPQRMDSRRGFTLIELLVVIAIIAILIGLLLPAVQKVREAAARMRCQNNLKQLVLGCHNYQDSFSALPPGWATNQLTAPNPGWTWGSLTLPFIEQAALFQQLNPLPTSNMPTAAAQPLLQQSLSVHTCPSDSGQRLNVAYANYAKSNYIINRQVAGPNAAGRPVALSIQTIADGSSNTILLGERDYTFNTGAIWCGIINSSGSFEGRAGRGMNQRMAANGPPPVNFASDGDCRRLGFASLHTGGCNFALADGSVRFIRQNIEANPAESWCTFPPPAAPASFLFQNLMNPSDGFPLVGDF</sequence>
<evidence type="ECO:0000259" key="2">
    <source>
        <dbReference type="Pfam" id="PF07596"/>
    </source>
</evidence>
<dbReference type="Proteomes" id="UP000464378">
    <property type="component" value="Chromosome"/>
</dbReference>
<protein>
    <recommendedName>
        <fullName evidence="2">DUF1559 domain-containing protein</fullName>
    </recommendedName>
</protein>
<dbReference type="PANTHER" id="PTHR30093">
    <property type="entry name" value="GENERAL SECRETION PATHWAY PROTEIN G"/>
    <property type="match status" value="1"/>
</dbReference>
<reference evidence="3" key="1">
    <citation type="submission" date="2019-04" db="EMBL/GenBank/DDBJ databases">
        <authorList>
            <consortium name="Science for Life Laboratories"/>
        </authorList>
    </citation>
    <scope>NUCLEOTIDE SEQUENCE</scope>
    <source>
        <strain evidence="3">MBLW1</strain>
    </source>
</reference>